<dbReference type="SMART" id="SM00248">
    <property type="entry name" value="ANK"/>
    <property type="match status" value="6"/>
</dbReference>
<evidence type="ECO:0008006" key="3">
    <source>
        <dbReference type="Google" id="ProtNLM"/>
    </source>
</evidence>
<gene>
    <name evidence="1" type="ORF">HK099_008645</name>
</gene>
<name>A0AAD5TVX0_9FUNG</name>
<dbReference type="PANTHER" id="PTHR46224">
    <property type="entry name" value="ANKYRIN REPEAT FAMILY PROTEIN"/>
    <property type="match status" value="1"/>
</dbReference>
<organism evidence="1 2">
    <name type="scientific">Clydaea vesicula</name>
    <dbReference type="NCBI Taxonomy" id="447962"/>
    <lineage>
        <taxon>Eukaryota</taxon>
        <taxon>Fungi</taxon>
        <taxon>Fungi incertae sedis</taxon>
        <taxon>Chytridiomycota</taxon>
        <taxon>Chytridiomycota incertae sedis</taxon>
        <taxon>Chytridiomycetes</taxon>
        <taxon>Lobulomycetales</taxon>
        <taxon>Lobulomycetaceae</taxon>
        <taxon>Clydaea</taxon>
    </lineage>
</organism>
<sequence>MGLNLMELPDELLEMIYINSCLLEIKDWKAAKSEVSSINSTTEDLHSDLELKESDALKYFSLDSIINLCLIQSCMCNNYANCATIIQYGGNVNVDNGEPICMASKYGWTDVIGLHDIVSIYVYPSSRNGHYDSVKALLLAGANVDGENNGLPLCSAAELGYSSIVSILLEFGAKHDFLQDYAIRWASLSNHLACVEILCKYGANVNSMNNYALRNCVKLKLYDMVETLLINGADPLANSSECIKFAISTADDRMIKLLIGDYKSQNKRAVIEFEE</sequence>
<reference evidence="1" key="1">
    <citation type="submission" date="2020-05" db="EMBL/GenBank/DDBJ databases">
        <title>Phylogenomic resolution of chytrid fungi.</title>
        <authorList>
            <person name="Stajich J.E."/>
            <person name="Amses K."/>
            <person name="Simmons R."/>
            <person name="Seto K."/>
            <person name="Myers J."/>
            <person name="Bonds A."/>
            <person name="Quandt C.A."/>
            <person name="Barry K."/>
            <person name="Liu P."/>
            <person name="Grigoriev I."/>
            <person name="Longcore J.E."/>
            <person name="James T.Y."/>
        </authorList>
    </citation>
    <scope>NUCLEOTIDE SEQUENCE</scope>
    <source>
        <strain evidence="1">JEL0476</strain>
    </source>
</reference>
<dbReference type="AlphaFoldDB" id="A0AAD5TVX0"/>
<evidence type="ECO:0000313" key="2">
    <source>
        <dbReference type="Proteomes" id="UP001211065"/>
    </source>
</evidence>
<proteinExistence type="predicted"/>
<dbReference type="InterPro" id="IPR051616">
    <property type="entry name" value="Cul2-RING_E3_ligase_SR"/>
</dbReference>
<comment type="caution">
    <text evidence="1">The sequence shown here is derived from an EMBL/GenBank/DDBJ whole genome shotgun (WGS) entry which is preliminary data.</text>
</comment>
<keyword evidence="2" id="KW-1185">Reference proteome</keyword>
<dbReference type="SUPFAM" id="SSF48403">
    <property type="entry name" value="Ankyrin repeat"/>
    <property type="match status" value="1"/>
</dbReference>
<accession>A0AAD5TVX0</accession>
<dbReference type="Pfam" id="PF12796">
    <property type="entry name" value="Ank_2"/>
    <property type="match status" value="1"/>
</dbReference>
<dbReference type="Gene3D" id="1.25.40.20">
    <property type="entry name" value="Ankyrin repeat-containing domain"/>
    <property type="match status" value="1"/>
</dbReference>
<dbReference type="PANTHER" id="PTHR46224:SF64">
    <property type="entry name" value="IQ MOTIF AND ANKYRIN REPEAT DOMAIN-CONTAINING PROTEIN 1"/>
    <property type="match status" value="1"/>
</dbReference>
<dbReference type="InterPro" id="IPR036770">
    <property type="entry name" value="Ankyrin_rpt-contain_sf"/>
</dbReference>
<evidence type="ECO:0000313" key="1">
    <source>
        <dbReference type="EMBL" id="KAJ3208811.1"/>
    </source>
</evidence>
<dbReference type="Proteomes" id="UP001211065">
    <property type="component" value="Unassembled WGS sequence"/>
</dbReference>
<protein>
    <recommendedName>
        <fullName evidence="3">Ankyrin repeat protein</fullName>
    </recommendedName>
</protein>
<dbReference type="EMBL" id="JADGJW010000976">
    <property type="protein sequence ID" value="KAJ3208811.1"/>
    <property type="molecule type" value="Genomic_DNA"/>
</dbReference>
<dbReference type="InterPro" id="IPR002110">
    <property type="entry name" value="Ankyrin_rpt"/>
</dbReference>